<dbReference type="Proteomes" id="UP000737420">
    <property type="component" value="Unassembled WGS sequence"/>
</dbReference>
<protein>
    <submittedName>
        <fullName evidence="5">Rhamnosyltransferase</fullName>
    </submittedName>
</protein>
<evidence type="ECO:0000313" key="5">
    <source>
        <dbReference type="EMBL" id="GJB93450.1"/>
    </source>
</evidence>
<keyword evidence="2" id="KW-0328">Glycosyltransferase</keyword>
<dbReference type="GO" id="GO:0016757">
    <property type="term" value="F:glycosyltransferase activity"/>
    <property type="evidence" value="ECO:0007669"/>
    <property type="project" value="UniProtKB-KW"/>
</dbReference>
<keyword evidence="3" id="KW-0808">Transferase</keyword>
<dbReference type="AlphaFoldDB" id="A0ABD0BBY4"/>
<dbReference type="PANTHER" id="PTHR43179:SF12">
    <property type="entry name" value="GALACTOFURANOSYLTRANSFERASE GLFT2"/>
    <property type="match status" value="1"/>
</dbReference>
<dbReference type="InterPro" id="IPR029044">
    <property type="entry name" value="Nucleotide-diphossugar_trans"/>
</dbReference>
<dbReference type="InterPro" id="IPR001173">
    <property type="entry name" value="Glyco_trans_2-like"/>
</dbReference>
<dbReference type="Gene3D" id="3.90.550.10">
    <property type="entry name" value="Spore Coat Polysaccharide Biosynthesis Protein SpsA, Chain A"/>
    <property type="match status" value="1"/>
</dbReference>
<dbReference type="SUPFAM" id="SSF53448">
    <property type="entry name" value="Nucleotide-diphospho-sugar transferases"/>
    <property type="match status" value="1"/>
</dbReference>
<evidence type="ECO:0000259" key="4">
    <source>
        <dbReference type="Pfam" id="PF00535"/>
    </source>
</evidence>
<sequence>MISPSNISAVIVSFNPEVNKLQKLIDSLFIKVKEVIIVDNSHEEFNLQSKLQCNENLVLLSDGKNKGIAQAQNIGILFSRDLGRDAVWMFDQDSELGDLSLEIMVEELNSFGSMVASIGPTIVNSFNRRIEIPKKRSKCNNGCFSVDQIIASGSLTPLNVFEHVGMMEEDFFIDAVDFEWCWRARGKGYAILISSQRMIHSVGEGDETFLGGLVSIKVASPFRLYYQVRNYITLLDRSYVPMRWKLRNLVFYFIKFFYFGFGRSDSTAYRYHIISGLRDGMKMRYNRK</sequence>
<evidence type="ECO:0000256" key="2">
    <source>
        <dbReference type="ARBA" id="ARBA00022676"/>
    </source>
</evidence>
<dbReference type="PANTHER" id="PTHR43179">
    <property type="entry name" value="RHAMNOSYLTRANSFERASE WBBL"/>
    <property type="match status" value="1"/>
</dbReference>
<gene>
    <name evidence="5" type="ORF">KAM382_35110</name>
</gene>
<evidence type="ECO:0000313" key="6">
    <source>
        <dbReference type="Proteomes" id="UP000737420"/>
    </source>
</evidence>
<proteinExistence type="inferred from homology"/>
<comment type="similarity">
    <text evidence="1">Belongs to the glycosyltransferase 2 family.</text>
</comment>
<comment type="caution">
    <text evidence="5">The sequence shown here is derived from an EMBL/GenBank/DDBJ whole genome shotgun (WGS) entry which is preliminary data.</text>
</comment>
<name>A0ABD0BBY4_AERCA</name>
<evidence type="ECO:0000256" key="3">
    <source>
        <dbReference type="ARBA" id="ARBA00022679"/>
    </source>
</evidence>
<dbReference type="RefSeq" id="WP_203764735.1">
    <property type="nucleotide sequence ID" value="NZ_AP024402.1"/>
</dbReference>
<accession>A0ABD0BBY4</accession>
<feature type="domain" description="Glycosyltransferase 2-like" evidence="4">
    <location>
        <begin position="8"/>
        <end position="125"/>
    </location>
</feature>
<organism evidence="5 6">
    <name type="scientific">Aeromonas caviae</name>
    <name type="common">Aeromonas punctata</name>
    <dbReference type="NCBI Taxonomy" id="648"/>
    <lineage>
        <taxon>Bacteria</taxon>
        <taxon>Pseudomonadati</taxon>
        <taxon>Pseudomonadota</taxon>
        <taxon>Gammaproteobacteria</taxon>
        <taxon>Aeromonadales</taxon>
        <taxon>Aeromonadaceae</taxon>
        <taxon>Aeromonas</taxon>
    </lineage>
</organism>
<dbReference type="CDD" id="cd02526">
    <property type="entry name" value="GT2_RfbF_like"/>
    <property type="match status" value="1"/>
</dbReference>
<evidence type="ECO:0000256" key="1">
    <source>
        <dbReference type="ARBA" id="ARBA00006739"/>
    </source>
</evidence>
<dbReference type="Pfam" id="PF00535">
    <property type="entry name" value="Glycos_transf_2"/>
    <property type="match status" value="1"/>
</dbReference>
<reference evidence="5 6" key="1">
    <citation type="submission" date="2021-07" db="EMBL/GenBank/DDBJ databases">
        <title>Draft genome sequence of carbapenem-resistant Aeromonas spp. in Japan.</title>
        <authorList>
            <person name="Maehana S."/>
            <person name="Suzuki M."/>
            <person name="Kitasato H."/>
        </authorList>
    </citation>
    <scope>NUCLEOTIDE SEQUENCE [LARGE SCALE GENOMIC DNA]</scope>
    <source>
        <strain evidence="5 6">KAM382</strain>
    </source>
</reference>
<dbReference type="EMBL" id="BPOP01000046">
    <property type="protein sequence ID" value="GJB93450.1"/>
    <property type="molecule type" value="Genomic_DNA"/>
</dbReference>